<protein>
    <recommendedName>
        <fullName evidence="2">Protein kinase domain-containing protein</fullName>
    </recommendedName>
</protein>
<evidence type="ECO:0000313" key="1">
    <source>
        <dbReference type="EMBL" id="QHS90028.1"/>
    </source>
</evidence>
<dbReference type="PANTHER" id="PTHR24419:SF18">
    <property type="entry name" value="SERINE_THREONINE-PROTEIN KINASE HASPIN"/>
    <property type="match status" value="1"/>
</dbReference>
<organism evidence="1">
    <name type="scientific">viral metagenome</name>
    <dbReference type="NCBI Taxonomy" id="1070528"/>
    <lineage>
        <taxon>unclassified sequences</taxon>
        <taxon>metagenomes</taxon>
        <taxon>organismal metagenomes</taxon>
    </lineage>
</organism>
<dbReference type="GO" id="GO:0035556">
    <property type="term" value="P:intracellular signal transduction"/>
    <property type="evidence" value="ECO:0007669"/>
    <property type="project" value="TreeGrafter"/>
</dbReference>
<proteinExistence type="predicted"/>
<dbReference type="Pfam" id="PF12330">
    <property type="entry name" value="Haspin_kinase"/>
    <property type="match status" value="1"/>
</dbReference>
<dbReference type="SUPFAM" id="SSF56112">
    <property type="entry name" value="Protein kinase-like (PK-like)"/>
    <property type="match status" value="1"/>
</dbReference>
<evidence type="ECO:0008006" key="2">
    <source>
        <dbReference type="Google" id="ProtNLM"/>
    </source>
</evidence>
<dbReference type="GO" id="GO:0000278">
    <property type="term" value="P:mitotic cell cycle"/>
    <property type="evidence" value="ECO:0007669"/>
    <property type="project" value="TreeGrafter"/>
</dbReference>
<dbReference type="GO" id="GO:0005634">
    <property type="term" value="C:nucleus"/>
    <property type="evidence" value="ECO:0007669"/>
    <property type="project" value="TreeGrafter"/>
</dbReference>
<name>A0A6C0BF45_9ZZZZ</name>
<reference evidence="1" key="1">
    <citation type="journal article" date="2020" name="Nature">
        <title>Giant virus diversity and host interactions through global metagenomics.</title>
        <authorList>
            <person name="Schulz F."/>
            <person name="Roux S."/>
            <person name="Paez-Espino D."/>
            <person name="Jungbluth S."/>
            <person name="Walsh D.A."/>
            <person name="Denef V.J."/>
            <person name="McMahon K.D."/>
            <person name="Konstantinidis K.T."/>
            <person name="Eloe-Fadrosh E.A."/>
            <person name="Kyrpides N.C."/>
            <person name="Woyke T."/>
        </authorList>
    </citation>
    <scope>NUCLEOTIDE SEQUENCE</scope>
    <source>
        <strain evidence="1">GVMAG-M-3300010160-4</strain>
    </source>
</reference>
<dbReference type="PANTHER" id="PTHR24419">
    <property type="entry name" value="INTERLEUKIN-1 RECEPTOR-ASSOCIATED KINASE"/>
    <property type="match status" value="1"/>
</dbReference>
<sequence>MKRQPVKRSLFEITKKLNTLSSEGSNLPRNTSESVKTYNNQVSFEKDFLTNSRICSHDGKKSFLGITNADISGIKHDEVIKNLQYKFYNYILMEEFRCMINTIIDISDGKQSERQRINTYLSELKKFGEPSAYNYALKGDIKSQDYGDRKKHSTFKGNMVVIKCPREPAGSKELIHELVVGVAATNKLRMYVPNFSYVLDAFTCSGTTVNNYTKEVIDFCTSDTESVAYVIYENIDNATPLGKLAASQMSEIDIAKNFLKYLMQMALSLNLAEILYGFAHRDLHTENVLLRKVSEDPFYIPYSHMGEIVYVESPGSIATFIDYGMSHIKVENHNGENIHLGKLDSSGFFENIGISSKDSYTIADLYKIICFFIRKALENDKKILASYVSSLLGGYFYDLSISKDNFFSMNEDDILFLITTQWDSRYHIPREIVNEKEWNITDFIEYLNIFNQEIFKEVLLKKELPIEERVFGFFEECPPPEVTRDELNIHIANIPSVDVFIENPNNEEVKSRIFSNINTVIQNEKLDMSTEINDKNHRGFFNIPENEETAKKEIGIYIESIQNLNSLASVTVKLHNRIQKYSYCLDKFGEGKKKDDINKLFKDLILKATKAYDKNKEYVLRIKDHIRQNYRTLQLFIFGSERDTPLTEKEVEKYNPNIFYDVYTKYRSSIVLFEQISIKIN</sequence>
<accession>A0A6C0BF45</accession>
<dbReference type="InterPro" id="IPR011009">
    <property type="entry name" value="Kinase-like_dom_sf"/>
</dbReference>
<dbReference type="GO" id="GO:0005737">
    <property type="term" value="C:cytoplasm"/>
    <property type="evidence" value="ECO:0007669"/>
    <property type="project" value="TreeGrafter"/>
</dbReference>
<dbReference type="Gene3D" id="1.10.510.10">
    <property type="entry name" value="Transferase(Phosphotransferase) domain 1"/>
    <property type="match status" value="1"/>
</dbReference>
<dbReference type="AlphaFoldDB" id="A0A6C0BF45"/>
<dbReference type="EMBL" id="MN739123">
    <property type="protein sequence ID" value="QHS90028.1"/>
    <property type="molecule type" value="Genomic_DNA"/>
</dbReference>
<dbReference type="GO" id="GO:0072354">
    <property type="term" value="F:histone H3T3 kinase activity"/>
    <property type="evidence" value="ECO:0007669"/>
    <property type="project" value="TreeGrafter"/>
</dbReference>